<dbReference type="Proteomes" id="UP000001116">
    <property type="component" value="Chromosome"/>
</dbReference>
<evidence type="ECO:0000313" key="5">
    <source>
        <dbReference type="Proteomes" id="UP000001116"/>
    </source>
</evidence>
<accession>A6WE84</accession>
<dbReference type="Pfam" id="PF01757">
    <property type="entry name" value="Acyl_transf_3"/>
    <property type="match status" value="1"/>
</dbReference>
<keyword evidence="4" id="KW-0012">Acyltransferase</keyword>
<feature type="region of interest" description="Disordered" evidence="1">
    <location>
        <begin position="362"/>
        <end position="387"/>
    </location>
</feature>
<keyword evidence="4" id="KW-0808">Transferase</keyword>
<organism evidence="4 5">
    <name type="scientific">Kineococcus radiotolerans (strain ATCC BAA-149 / DSM 14245 / SRS30216)</name>
    <dbReference type="NCBI Taxonomy" id="266940"/>
    <lineage>
        <taxon>Bacteria</taxon>
        <taxon>Bacillati</taxon>
        <taxon>Actinomycetota</taxon>
        <taxon>Actinomycetes</taxon>
        <taxon>Kineosporiales</taxon>
        <taxon>Kineosporiaceae</taxon>
        <taxon>Kineococcus</taxon>
    </lineage>
</organism>
<dbReference type="GO" id="GO:0009103">
    <property type="term" value="P:lipopolysaccharide biosynthetic process"/>
    <property type="evidence" value="ECO:0007669"/>
    <property type="project" value="TreeGrafter"/>
</dbReference>
<feature type="domain" description="Acyltransferase 3" evidence="3">
    <location>
        <begin position="29"/>
        <end position="343"/>
    </location>
</feature>
<dbReference type="KEGG" id="kra:Krad_3660"/>
<feature type="transmembrane region" description="Helical" evidence="2">
    <location>
        <begin position="50"/>
        <end position="76"/>
    </location>
</feature>
<dbReference type="InterPro" id="IPR002656">
    <property type="entry name" value="Acyl_transf_3_dom"/>
</dbReference>
<dbReference type="AlphaFoldDB" id="A6WE84"/>
<keyword evidence="2" id="KW-1133">Transmembrane helix</keyword>
<proteinExistence type="predicted"/>
<keyword evidence="5" id="KW-1185">Reference proteome</keyword>
<name>A6WE84_KINRD</name>
<dbReference type="HOGENOM" id="CLU_005679_1_2_11"/>
<reference evidence="5" key="1">
    <citation type="journal article" date="2008" name="PLoS ONE">
        <title>Survival in nuclear waste, extreme resistance, and potential applications gleaned from the genome sequence of Kineococcus radiotolerans SRS30216.</title>
        <authorList>
            <person name="Bagwell C.E."/>
            <person name="Bhat S."/>
            <person name="Hawkins G.M."/>
            <person name="Smith B.W."/>
            <person name="Biswas T."/>
            <person name="Hoover T.R."/>
            <person name="Saunders E."/>
            <person name="Han C.S."/>
            <person name="Tsodikov O.V."/>
            <person name="Shimkets L.J."/>
        </authorList>
    </citation>
    <scope>NUCLEOTIDE SEQUENCE [LARGE SCALE GENOMIC DNA]</scope>
    <source>
        <strain evidence="5">ATCC BAA-149 / DSM 14245 / SRS30216</strain>
    </source>
</reference>
<keyword evidence="2" id="KW-0472">Membrane</keyword>
<dbReference type="InterPro" id="IPR050879">
    <property type="entry name" value="Acyltransferase_3"/>
</dbReference>
<feature type="transmembrane region" description="Helical" evidence="2">
    <location>
        <begin position="262"/>
        <end position="282"/>
    </location>
</feature>
<protein>
    <submittedName>
        <fullName evidence="4">Acyltransferase 3</fullName>
    </submittedName>
</protein>
<dbReference type="STRING" id="266940.Krad_3660"/>
<sequence length="387" mass="40861">MIERDPVGAVGTGVAASAQPGPGRGRVDGLTVLRGIAIALVLLRHAAPDVFGGAGVVGVTVFFALSGWLITGVLLADLDRCGRVYYRRFYFHRILRLYPALLLLVVGLVLVGTLADPLDEGPAWRWAVAVALTYTADLPLGLPVSTASTHLWTLAVEEQFYLLWPFLLVLASRRALRRGVLVAVLLCWAAAVATVVAAGDVVVRAYFLPTSWFVALAVGGLARTLDPARLSSALRHRTVLGATVVVLAGTCLVPDLNANRLTYLLGGPVIAVCTVVLVVAALPHQRVRSLPARALVGLGTVSYATYLWNWPLVTWAGALLPDQPTVLVGAGAAVASVGVATVSWYALERPVGRARARWGRGSTSAPAACTPDLGSISAPSPSRRRRR</sequence>
<dbReference type="EMBL" id="CP000750">
    <property type="protein sequence ID" value="ABS05123.1"/>
    <property type="molecule type" value="Genomic_DNA"/>
</dbReference>
<feature type="transmembrane region" description="Helical" evidence="2">
    <location>
        <begin position="237"/>
        <end position="256"/>
    </location>
</feature>
<feature type="transmembrane region" description="Helical" evidence="2">
    <location>
        <begin position="325"/>
        <end position="347"/>
    </location>
</feature>
<dbReference type="eggNOG" id="COG1835">
    <property type="taxonomic scope" value="Bacteria"/>
</dbReference>
<evidence type="ECO:0000256" key="2">
    <source>
        <dbReference type="SAM" id="Phobius"/>
    </source>
</evidence>
<gene>
    <name evidence="4" type="ordered locus">Krad_3660</name>
</gene>
<feature type="transmembrane region" description="Helical" evidence="2">
    <location>
        <begin position="151"/>
        <end position="172"/>
    </location>
</feature>
<dbReference type="GO" id="GO:0016020">
    <property type="term" value="C:membrane"/>
    <property type="evidence" value="ECO:0007669"/>
    <property type="project" value="TreeGrafter"/>
</dbReference>
<keyword evidence="2" id="KW-0812">Transmembrane</keyword>
<evidence type="ECO:0000256" key="1">
    <source>
        <dbReference type="SAM" id="MobiDB-lite"/>
    </source>
</evidence>
<feature type="transmembrane region" description="Helical" evidence="2">
    <location>
        <begin position="294"/>
        <end position="313"/>
    </location>
</feature>
<dbReference type="GO" id="GO:0016747">
    <property type="term" value="F:acyltransferase activity, transferring groups other than amino-acyl groups"/>
    <property type="evidence" value="ECO:0007669"/>
    <property type="project" value="InterPro"/>
</dbReference>
<feature type="transmembrane region" description="Helical" evidence="2">
    <location>
        <begin position="179"/>
        <end position="199"/>
    </location>
</feature>
<evidence type="ECO:0000259" key="3">
    <source>
        <dbReference type="Pfam" id="PF01757"/>
    </source>
</evidence>
<evidence type="ECO:0000313" key="4">
    <source>
        <dbReference type="EMBL" id="ABS05123.1"/>
    </source>
</evidence>
<feature type="transmembrane region" description="Helical" evidence="2">
    <location>
        <begin position="97"/>
        <end position="115"/>
    </location>
</feature>
<feature type="transmembrane region" description="Helical" evidence="2">
    <location>
        <begin position="205"/>
        <end position="225"/>
    </location>
</feature>
<dbReference type="PANTHER" id="PTHR23028">
    <property type="entry name" value="ACETYLTRANSFERASE"/>
    <property type="match status" value="1"/>
</dbReference>
<dbReference type="PANTHER" id="PTHR23028:SF53">
    <property type="entry name" value="ACYL_TRANSF_3 DOMAIN-CONTAINING PROTEIN"/>
    <property type="match status" value="1"/>
</dbReference>